<evidence type="ECO:0000313" key="12">
    <source>
        <dbReference type="EMBL" id="PHQ34919.1"/>
    </source>
</evidence>
<dbReference type="OrthoDB" id="9804277at2"/>
<evidence type="ECO:0000313" key="13">
    <source>
        <dbReference type="Proteomes" id="UP000225740"/>
    </source>
</evidence>
<evidence type="ECO:0000256" key="6">
    <source>
        <dbReference type="ARBA" id="ARBA00022989"/>
    </source>
</evidence>
<evidence type="ECO:0000256" key="3">
    <source>
        <dbReference type="ARBA" id="ARBA00022475"/>
    </source>
</evidence>
<dbReference type="Pfam" id="PF00795">
    <property type="entry name" value="CN_hydrolase"/>
    <property type="match status" value="1"/>
</dbReference>
<keyword evidence="5 9" id="KW-0812">Transmembrane</keyword>
<dbReference type="EC" id="2.3.1.269" evidence="9"/>
<feature type="domain" description="CN hydrolase" evidence="11">
    <location>
        <begin position="265"/>
        <end position="558"/>
    </location>
</feature>
<evidence type="ECO:0000256" key="4">
    <source>
        <dbReference type="ARBA" id="ARBA00022679"/>
    </source>
</evidence>
<comment type="similarity">
    <text evidence="2 9">Belongs to the CN hydrolase family. Apolipoprotein N-acyltransferase subfamily.</text>
</comment>
<comment type="subcellular location">
    <subcellularLocation>
        <location evidence="1 9">Cell membrane</location>
        <topology evidence="1 9">Multi-pass membrane protein</topology>
    </subcellularLocation>
</comment>
<keyword evidence="4 9" id="KW-0808">Transferase</keyword>
<feature type="region of interest" description="Disordered" evidence="10">
    <location>
        <begin position="1"/>
        <end position="26"/>
    </location>
</feature>
<keyword evidence="13" id="KW-1185">Reference proteome</keyword>
<dbReference type="PROSITE" id="PS50263">
    <property type="entry name" value="CN_HYDROLASE"/>
    <property type="match status" value="1"/>
</dbReference>
<dbReference type="InterPro" id="IPR003010">
    <property type="entry name" value="C-N_Hydrolase"/>
</dbReference>
<dbReference type="SUPFAM" id="SSF56317">
    <property type="entry name" value="Carbon-nitrogen hydrolase"/>
    <property type="match status" value="1"/>
</dbReference>
<name>A0A2G1W8F5_9BACT</name>
<sequence>MSEPISSSDNPASDVASKQPSPNQPTPITASARWLLAASTAFAVVLWLSGPPLAIGPLVFIALVPLLAISEVDSSSPWKRTLYVASLAYWLISLQGLRYAHPLMFLPWIALSAYLAIYPLLFVALLRRWHSSTGRAYPSPLQSKIPICLVAAVTWVGLEWIRNYFFTGISVLMLGHSLADMPMLIQIADLGGTYAVSFVIVCVNVAMHEALNRWVVRRNPVTFESPGTSLAIAGGLLVATLAYGAMTMNVATEPTGKTIALLGGNELTVYEQDVAREQEIFAAYAQLAIDAAAKSESELTAVVWPESMFSGGMPWMSTGPDLVVPDFMQTPSLPALQPEQLRFAVESNQVEFLNRAQSIQYAMAASSTLASEDPPSIIGGCGLVQYADRPSQYSGVVWVDSSSKMSGTYSKNHLVLFGETIPLVHSLPWIRDMVPPGLGLNRGTQPERFDLDGISLLPNLCIETAVERIPVNHMHQLNSRATPKLPDAIVTLTNDVWFHDSAVVDHHLRCAQLVAVGCRRPVLSAANGGPTAWIDSSGRIMERLPKGQSGVIYAQPERDQRVSLYVRIGAWPAGLMGVATICGLLWMVFERLTRRRNQYEIADGIETN</sequence>
<keyword evidence="12" id="KW-0449">Lipoprotein</keyword>
<feature type="transmembrane region" description="Helical" evidence="9">
    <location>
        <begin position="81"/>
        <end position="99"/>
    </location>
</feature>
<feature type="transmembrane region" description="Helical" evidence="9">
    <location>
        <begin position="44"/>
        <end position="69"/>
    </location>
</feature>
<reference evidence="12 13" key="1">
    <citation type="submission" date="2017-06" db="EMBL/GenBank/DDBJ databases">
        <title>Description of Rhodopirellula bahusiensis sp. nov.</title>
        <authorList>
            <person name="Kizina J."/>
            <person name="Harder J."/>
        </authorList>
    </citation>
    <scope>NUCLEOTIDE SEQUENCE [LARGE SCALE GENOMIC DNA]</scope>
    <source>
        <strain evidence="12 13">SWK21</strain>
    </source>
</reference>
<keyword evidence="7 9" id="KW-0472">Membrane</keyword>
<accession>A0A2G1W8F5</accession>
<dbReference type="Proteomes" id="UP000225740">
    <property type="component" value="Unassembled WGS sequence"/>
</dbReference>
<dbReference type="HAMAP" id="MF_01148">
    <property type="entry name" value="Lnt"/>
    <property type="match status" value="1"/>
</dbReference>
<keyword evidence="8 9" id="KW-0012">Acyltransferase</keyword>
<evidence type="ECO:0000256" key="9">
    <source>
        <dbReference type="HAMAP-Rule" id="MF_01148"/>
    </source>
</evidence>
<feature type="transmembrane region" description="Helical" evidence="9">
    <location>
        <begin position="228"/>
        <end position="246"/>
    </location>
</feature>
<dbReference type="Gene3D" id="3.60.110.10">
    <property type="entry name" value="Carbon-nitrogen hydrolase"/>
    <property type="match status" value="1"/>
</dbReference>
<feature type="transmembrane region" description="Helical" evidence="9">
    <location>
        <begin position="105"/>
        <end position="126"/>
    </location>
</feature>
<keyword evidence="3 9" id="KW-1003">Cell membrane</keyword>
<dbReference type="EMBL" id="NIZW01000009">
    <property type="protein sequence ID" value="PHQ34919.1"/>
    <property type="molecule type" value="Genomic_DNA"/>
</dbReference>
<evidence type="ECO:0000256" key="2">
    <source>
        <dbReference type="ARBA" id="ARBA00010065"/>
    </source>
</evidence>
<dbReference type="RefSeq" id="WP_099261218.1">
    <property type="nucleotide sequence ID" value="NZ_NIZW01000009.1"/>
</dbReference>
<dbReference type="NCBIfam" id="TIGR00546">
    <property type="entry name" value="lnt"/>
    <property type="match status" value="1"/>
</dbReference>
<dbReference type="GO" id="GO:0016410">
    <property type="term" value="F:N-acyltransferase activity"/>
    <property type="evidence" value="ECO:0007669"/>
    <property type="project" value="UniProtKB-UniRule"/>
</dbReference>
<protein>
    <recommendedName>
        <fullName evidence="9">Apolipoprotein N-acyltransferase</fullName>
        <shortName evidence="9">ALP N-acyltransferase</shortName>
        <ecNumber evidence="9">2.3.1.269</ecNumber>
    </recommendedName>
</protein>
<evidence type="ECO:0000256" key="5">
    <source>
        <dbReference type="ARBA" id="ARBA00022692"/>
    </source>
</evidence>
<proteinExistence type="inferred from homology"/>
<dbReference type="GO" id="GO:0042158">
    <property type="term" value="P:lipoprotein biosynthetic process"/>
    <property type="evidence" value="ECO:0007669"/>
    <property type="project" value="UniProtKB-UniRule"/>
</dbReference>
<comment type="pathway">
    <text evidence="9">Protein modification; lipoprotein biosynthesis (N-acyl transfer).</text>
</comment>
<gene>
    <name evidence="9 12" type="primary">lnt</name>
    <name evidence="12" type="ORF">CEE69_13745</name>
</gene>
<evidence type="ECO:0000256" key="8">
    <source>
        <dbReference type="ARBA" id="ARBA00023315"/>
    </source>
</evidence>
<comment type="function">
    <text evidence="9">Catalyzes the phospholipid dependent N-acylation of the N-terminal cysteine of apolipoprotein, the last step in lipoprotein maturation.</text>
</comment>
<organism evidence="12 13">
    <name type="scientific">Rhodopirellula bahusiensis</name>
    <dbReference type="NCBI Taxonomy" id="2014065"/>
    <lineage>
        <taxon>Bacteria</taxon>
        <taxon>Pseudomonadati</taxon>
        <taxon>Planctomycetota</taxon>
        <taxon>Planctomycetia</taxon>
        <taxon>Pirellulales</taxon>
        <taxon>Pirellulaceae</taxon>
        <taxon>Rhodopirellula</taxon>
    </lineage>
</organism>
<dbReference type="Pfam" id="PF20154">
    <property type="entry name" value="LNT_N"/>
    <property type="match status" value="1"/>
</dbReference>
<dbReference type="PANTHER" id="PTHR38686:SF1">
    <property type="entry name" value="APOLIPOPROTEIN N-ACYLTRANSFERASE"/>
    <property type="match status" value="1"/>
</dbReference>
<evidence type="ECO:0000259" key="11">
    <source>
        <dbReference type="PROSITE" id="PS50263"/>
    </source>
</evidence>
<evidence type="ECO:0000256" key="1">
    <source>
        <dbReference type="ARBA" id="ARBA00004651"/>
    </source>
</evidence>
<comment type="caution">
    <text evidence="12">The sequence shown here is derived from an EMBL/GenBank/DDBJ whole genome shotgun (WGS) entry which is preliminary data.</text>
</comment>
<evidence type="ECO:0000256" key="7">
    <source>
        <dbReference type="ARBA" id="ARBA00023136"/>
    </source>
</evidence>
<feature type="transmembrane region" description="Helical" evidence="9">
    <location>
        <begin position="147"/>
        <end position="165"/>
    </location>
</feature>
<dbReference type="InterPro" id="IPR045378">
    <property type="entry name" value="LNT_N"/>
</dbReference>
<dbReference type="InterPro" id="IPR036526">
    <property type="entry name" value="C-N_Hydrolase_sf"/>
</dbReference>
<dbReference type="GeneID" id="90609164"/>
<dbReference type="InterPro" id="IPR004563">
    <property type="entry name" value="Apolipo_AcylTrfase"/>
</dbReference>
<keyword evidence="6 9" id="KW-1133">Transmembrane helix</keyword>
<evidence type="ECO:0000256" key="10">
    <source>
        <dbReference type="SAM" id="MobiDB-lite"/>
    </source>
</evidence>
<feature type="transmembrane region" description="Helical" evidence="9">
    <location>
        <begin position="568"/>
        <end position="589"/>
    </location>
</feature>
<dbReference type="AlphaFoldDB" id="A0A2G1W8F5"/>
<feature type="transmembrane region" description="Helical" evidence="9">
    <location>
        <begin position="185"/>
        <end position="207"/>
    </location>
</feature>
<dbReference type="GO" id="GO:0005886">
    <property type="term" value="C:plasma membrane"/>
    <property type="evidence" value="ECO:0007669"/>
    <property type="project" value="UniProtKB-SubCell"/>
</dbReference>
<dbReference type="PANTHER" id="PTHR38686">
    <property type="entry name" value="APOLIPOPROTEIN N-ACYLTRANSFERASE"/>
    <property type="match status" value="1"/>
</dbReference>
<dbReference type="UniPathway" id="UPA00666"/>
<comment type="catalytic activity">
    <reaction evidence="9">
        <text>N-terminal S-1,2-diacyl-sn-glyceryl-L-cysteinyl-[lipoprotein] + a glycerophospholipid = N-acyl-S-1,2-diacyl-sn-glyceryl-L-cysteinyl-[lipoprotein] + a 2-acyl-sn-glycero-3-phospholipid + H(+)</text>
        <dbReference type="Rhea" id="RHEA:48228"/>
        <dbReference type="Rhea" id="RHEA-COMP:14681"/>
        <dbReference type="Rhea" id="RHEA-COMP:14684"/>
        <dbReference type="ChEBI" id="CHEBI:15378"/>
        <dbReference type="ChEBI" id="CHEBI:136912"/>
        <dbReference type="ChEBI" id="CHEBI:140656"/>
        <dbReference type="ChEBI" id="CHEBI:140657"/>
        <dbReference type="ChEBI" id="CHEBI:140660"/>
        <dbReference type="EC" id="2.3.1.269"/>
    </reaction>
</comment>